<evidence type="ECO:0000256" key="1">
    <source>
        <dbReference type="SAM" id="Coils"/>
    </source>
</evidence>
<name>X1EMF8_9ZZZZ</name>
<feature type="coiled-coil region" evidence="1">
    <location>
        <begin position="248"/>
        <end position="275"/>
    </location>
</feature>
<dbReference type="InterPro" id="IPR027417">
    <property type="entry name" value="P-loop_NTPase"/>
</dbReference>
<keyword evidence="1" id="KW-0175">Coiled coil</keyword>
<dbReference type="Gene3D" id="1.10.287.510">
    <property type="entry name" value="Helix hairpin bin"/>
    <property type="match status" value="1"/>
</dbReference>
<dbReference type="SUPFAM" id="SSF52540">
    <property type="entry name" value="P-loop containing nucleoside triphosphate hydrolases"/>
    <property type="match status" value="1"/>
</dbReference>
<feature type="coiled-coil region" evidence="1">
    <location>
        <begin position="15"/>
        <end position="73"/>
    </location>
</feature>
<dbReference type="PANTHER" id="PTHR32114">
    <property type="entry name" value="ABC TRANSPORTER ABCH.3"/>
    <property type="match status" value="1"/>
</dbReference>
<accession>X1EMF8</accession>
<reference evidence="2" key="1">
    <citation type="journal article" date="2014" name="Front. Microbiol.">
        <title>High frequency of phylogenetically diverse reductive dehalogenase-homologous genes in deep subseafloor sedimentary metagenomes.</title>
        <authorList>
            <person name="Kawai M."/>
            <person name="Futagami T."/>
            <person name="Toyoda A."/>
            <person name="Takaki Y."/>
            <person name="Nishi S."/>
            <person name="Hori S."/>
            <person name="Arai W."/>
            <person name="Tsubouchi T."/>
            <person name="Morono Y."/>
            <person name="Uchiyama I."/>
            <person name="Ito T."/>
            <person name="Fujiyama A."/>
            <person name="Inagaki F."/>
            <person name="Takami H."/>
        </authorList>
    </citation>
    <scope>NUCLEOTIDE SEQUENCE</scope>
    <source>
        <strain evidence="2">Expedition CK06-06</strain>
    </source>
</reference>
<dbReference type="PANTHER" id="PTHR32114:SF2">
    <property type="entry name" value="ABC TRANSPORTER ABCH.3"/>
    <property type="match status" value="1"/>
</dbReference>
<sequence length="547" mass="63275">MIIDLFRLNIIDDALAFLDRESKNVKYNKENLERKRVPIDRIEKDITDVELENVELEKNLTDSIREQKEHEQQISDFPSDDLISKLGGLYDQQKILEENSLTYKNDFQRKIKNTKLNIKDFEPLSKINENISLLINEENEIKSLKVTLDKRREATYKGLGKTKGRIDDNKKKIKKMEDSLLFTTNENNAEVAQCPTCQNELTKEHYNEMVDEFSKEIKISQEKVKSIAEIIEKLDLDINGKQTKLDYIKKQITVIQGLRNDYQNYQKKVLDYDKAKERTIHFLAEHKSKFADINPDNIKLLSIEKKKLSTELTAIIKESKENQKKIEGNLNRIVDLRSEVNQMKKLEKDIGEFEIDIDHISKAKELVRRFVTEYMVVKRLVKNIALTTNKYIKDFTSGQYSDLLLDLTGTRKTGLSLKIKNNFNGVHESIDVLSGGDKTALGMALRLAISELMSKIRPIKESPKKNPKIDILLLDEPLAALDATRRERILKHLIKSKTFSQIFLITHTEIPSDINTHKIFVSKDHTTGISTAKFKRENSTISSLLKP</sequence>
<protein>
    <recommendedName>
        <fullName evidence="3">RecF/RecN/SMC N-terminal domain-containing protein</fullName>
    </recommendedName>
</protein>
<organism evidence="2">
    <name type="scientific">marine sediment metagenome</name>
    <dbReference type="NCBI Taxonomy" id="412755"/>
    <lineage>
        <taxon>unclassified sequences</taxon>
        <taxon>metagenomes</taxon>
        <taxon>ecological metagenomes</taxon>
    </lineage>
</organism>
<evidence type="ECO:0008006" key="3">
    <source>
        <dbReference type="Google" id="ProtNLM"/>
    </source>
</evidence>
<proteinExistence type="predicted"/>
<feature type="coiled-coil region" evidence="1">
    <location>
        <begin position="336"/>
        <end position="363"/>
    </location>
</feature>
<evidence type="ECO:0000313" key="2">
    <source>
        <dbReference type="EMBL" id="GAH21515.1"/>
    </source>
</evidence>
<dbReference type="Gene3D" id="3.40.50.300">
    <property type="entry name" value="P-loop containing nucleotide triphosphate hydrolases"/>
    <property type="match status" value="1"/>
</dbReference>
<dbReference type="AlphaFoldDB" id="X1EMF8"/>
<comment type="caution">
    <text evidence="2">The sequence shown here is derived from an EMBL/GenBank/DDBJ whole genome shotgun (WGS) entry which is preliminary data.</text>
</comment>
<dbReference type="EMBL" id="BARU01000508">
    <property type="protein sequence ID" value="GAH21515.1"/>
    <property type="molecule type" value="Genomic_DNA"/>
</dbReference>
<gene>
    <name evidence="2" type="ORF">S03H2_01675</name>
</gene>